<accession>A0A1W9ZC96</accession>
<evidence type="ECO:0000313" key="2">
    <source>
        <dbReference type="EMBL" id="ORA11673.1"/>
    </source>
</evidence>
<dbReference type="EMBL" id="MVHG01000051">
    <property type="protein sequence ID" value="ORA11673.1"/>
    <property type="molecule type" value="Genomic_DNA"/>
</dbReference>
<dbReference type="AlphaFoldDB" id="A0A1W9ZC96"/>
<feature type="transmembrane region" description="Helical" evidence="1">
    <location>
        <begin position="24"/>
        <end position="44"/>
    </location>
</feature>
<keyword evidence="1" id="KW-0812">Transmembrane</keyword>
<protein>
    <submittedName>
        <fullName evidence="2">Uncharacterized protein</fullName>
    </submittedName>
</protein>
<evidence type="ECO:0000256" key="1">
    <source>
        <dbReference type="SAM" id="Phobius"/>
    </source>
</evidence>
<reference evidence="2 3" key="1">
    <citation type="submission" date="2016-12" db="EMBL/GenBank/DDBJ databases">
        <title>The new phylogeny of genus Mycobacterium.</title>
        <authorList>
            <person name="Tortoli E."/>
            <person name="Trovato A."/>
            <person name="Cirillo D.M."/>
        </authorList>
    </citation>
    <scope>NUCLEOTIDE SEQUENCE [LARGE SCALE GENOMIC DNA]</scope>
    <source>
        <strain evidence="2 3">DSM 45069</strain>
    </source>
</reference>
<evidence type="ECO:0000313" key="3">
    <source>
        <dbReference type="Proteomes" id="UP000192707"/>
    </source>
</evidence>
<keyword evidence="1" id="KW-1133">Transmembrane helix</keyword>
<name>A0A1W9ZC96_MYCAI</name>
<gene>
    <name evidence="2" type="ORF">BST14_18340</name>
</gene>
<sequence>MVPWLAKLAAALKDIAGLGSVVGYTQLVFGVFFAFGAFVPLIFLGPRSFAVTDHLPRCRWSDGG</sequence>
<organism evidence="2 3">
    <name type="scientific">Mycobacterium arosiense ATCC BAA-1401 = DSM 45069</name>
    <dbReference type="NCBI Taxonomy" id="1265311"/>
    <lineage>
        <taxon>Bacteria</taxon>
        <taxon>Bacillati</taxon>
        <taxon>Actinomycetota</taxon>
        <taxon>Actinomycetes</taxon>
        <taxon>Mycobacteriales</taxon>
        <taxon>Mycobacteriaceae</taxon>
        <taxon>Mycobacterium</taxon>
        <taxon>Mycobacterium avium complex (MAC)</taxon>
    </lineage>
</organism>
<keyword evidence="1" id="KW-0472">Membrane</keyword>
<dbReference type="Proteomes" id="UP000192707">
    <property type="component" value="Unassembled WGS sequence"/>
</dbReference>
<proteinExistence type="predicted"/>
<keyword evidence="3" id="KW-1185">Reference proteome</keyword>
<comment type="caution">
    <text evidence="2">The sequence shown here is derived from an EMBL/GenBank/DDBJ whole genome shotgun (WGS) entry which is preliminary data.</text>
</comment>